<evidence type="ECO:0000313" key="1">
    <source>
        <dbReference type="EMBL" id="UXY24230.1"/>
    </source>
</evidence>
<keyword evidence="2" id="KW-1185">Reference proteome</keyword>
<dbReference type="EMBL" id="CP106793">
    <property type="protein sequence ID" value="UXY24230.1"/>
    <property type="molecule type" value="Genomic_DNA"/>
</dbReference>
<reference evidence="1" key="1">
    <citation type="submission" date="2022-10" db="EMBL/GenBank/DDBJ databases">
        <authorList>
            <person name="Mo P."/>
        </authorList>
    </citation>
    <scope>NUCLEOTIDE SEQUENCE</scope>
    <source>
        <strain evidence="1">HUAS 13-4</strain>
    </source>
</reference>
<organism evidence="1 2">
    <name type="scientific">Streptomyces cynarae</name>
    <dbReference type="NCBI Taxonomy" id="2981134"/>
    <lineage>
        <taxon>Bacteria</taxon>
        <taxon>Bacillati</taxon>
        <taxon>Actinomycetota</taxon>
        <taxon>Actinomycetes</taxon>
        <taxon>Kitasatosporales</taxon>
        <taxon>Streptomycetaceae</taxon>
        <taxon>Streptomyces</taxon>
    </lineage>
</organism>
<name>A0ABY6EBY9_9ACTN</name>
<sequence length="199" mass="21911">MLVREVSFTVDLGENGYLIGFTDDYEYPAEMPFGWRCGPATDDGAVVLTTTDTGPLQMTIQVHDAPPAPAPETSDEWEPAEEISLRADDPTLSLATLEQGDILDPWPEEEPVLKVPPAPDGQGWGRMRLYCHTDDPEPGIGDHGECHLIQLWRAPQTPPVHPEITEADRQARAEYAANMATPVEDYTTTHTYTQGGEPD</sequence>
<evidence type="ECO:0000313" key="2">
    <source>
        <dbReference type="Proteomes" id="UP001061298"/>
    </source>
</evidence>
<protein>
    <submittedName>
        <fullName evidence="1">Uncharacterized protein</fullName>
    </submittedName>
</protein>
<gene>
    <name evidence="1" type="ORF">N8I84_40330</name>
</gene>
<proteinExistence type="predicted"/>
<dbReference type="Proteomes" id="UP001061298">
    <property type="component" value="Chromosome"/>
</dbReference>
<dbReference type="RefSeq" id="WP_263234467.1">
    <property type="nucleotide sequence ID" value="NZ_CP106793.1"/>
</dbReference>
<accession>A0ABY6EBY9</accession>